<dbReference type="Pfam" id="PF05536">
    <property type="entry name" value="Neurochondrin"/>
    <property type="match status" value="1"/>
</dbReference>
<dbReference type="PANTHER" id="PTHR13109">
    <property type="entry name" value="NEUROCHONDRIN"/>
    <property type="match status" value="1"/>
</dbReference>
<protein>
    <recommendedName>
        <fullName evidence="2">Neurochondrin</fullName>
    </recommendedName>
</protein>
<evidence type="ECO:0000313" key="4">
    <source>
        <dbReference type="Ensembl" id="ENSNMLP00000003682.1"/>
    </source>
</evidence>
<sequence>IFDAVGLNLPARLLVTATRGSSESSGLAPNELLSLGTALLSALCTDPEVAHKPQLLSTVPILLQILSRGTNPGERRPDCYQVLFSICALPLGADHLLNRGAVRALCQTVEQSQTLSHEKGIPLLGCVLSGRTKEKAWSRHPAELLKLLSRITGEFCQASEKERLESCGTLVQFLPPVDAPVDGERLKEVCGRIWEVLRPMLQSRLTPRQVGPALVLAACLLDFCCLLVNRACVEVRMGLEEPPGSRVSAETQHTLTESGRAPAQSSVSGLSLQQSRQVLNVLQEAFSAVIYHLQQVGKCQRRFTEPRLGLVRSLLVVAEETNNVSDGEETELYDNVEGLKYILNWIHFPPHVSRYLLPALCHLSAEDAPRKVLLSLDAPQLLVGFLRRSWSRLKGAPSAQRDPGLETACSALLNFTVTEPQRVRDPCFRELETLLSEALPVVMHKPALLVLAVNFCTLALMMGRLRTKTDSVDSGQRRLFSCCLRFLHGALTPGGSSGPATVSPSWAGDWDEAAELWRLSLQALGGCARSQPWMVSLVRDEGWLKHTLATLGQSTAPPTTTLATPCRRRCVPSQRSVPSANRKSTKP</sequence>
<dbReference type="Proteomes" id="UP000694523">
    <property type="component" value="Unplaced"/>
</dbReference>
<dbReference type="GO" id="GO:0030425">
    <property type="term" value="C:dendrite"/>
    <property type="evidence" value="ECO:0007669"/>
    <property type="project" value="TreeGrafter"/>
</dbReference>
<comment type="similarity">
    <text evidence="1">Belongs to the neurochondrin family.</text>
</comment>
<organism evidence="4 5">
    <name type="scientific">Neogobius melanostomus</name>
    <name type="common">round goby</name>
    <dbReference type="NCBI Taxonomy" id="47308"/>
    <lineage>
        <taxon>Eukaryota</taxon>
        <taxon>Metazoa</taxon>
        <taxon>Chordata</taxon>
        <taxon>Craniata</taxon>
        <taxon>Vertebrata</taxon>
        <taxon>Euteleostomi</taxon>
        <taxon>Actinopterygii</taxon>
        <taxon>Neopterygii</taxon>
        <taxon>Teleostei</taxon>
        <taxon>Neoteleostei</taxon>
        <taxon>Acanthomorphata</taxon>
        <taxon>Gobiaria</taxon>
        <taxon>Gobiiformes</taxon>
        <taxon>Gobioidei</taxon>
        <taxon>Gobiidae</taxon>
        <taxon>Benthophilinae</taxon>
        <taxon>Neogobiini</taxon>
        <taxon>Neogobius</taxon>
    </lineage>
</organism>
<dbReference type="InterPro" id="IPR008709">
    <property type="entry name" value="Neurochondrin"/>
</dbReference>
<evidence type="ECO:0000313" key="5">
    <source>
        <dbReference type="Proteomes" id="UP000694523"/>
    </source>
</evidence>
<accession>A0A8C6SDB7</accession>
<dbReference type="SUPFAM" id="SSF48371">
    <property type="entry name" value="ARM repeat"/>
    <property type="match status" value="1"/>
</dbReference>
<evidence type="ECO:0000256" key="2">
    <source>
        <dbReference type="ARBA" id="ARBA00018324"/>
    </source>
</evidence>
<dbReference type="InterPro" id="IPR016024">
    <property type="entry name" value="ARM-type_fold"/>
</dbReference>
<name>A0A8C6SDB7_9GOBI</name>
<dbReference type="GO" id="GO:0048168">
    <property type="term" value="P:regulation of neuronal synaptic plasticity"/>
    <property type="evidence" value="ECO:0007669"/>
    <property type="project" value="TreeGrafter"/>
</dbReference>
<feature type="compositionally biased region" description="Polar residues" evidence="3">
    <location>
        <begin position="248"/>
        <end position="257"/>
    </location>
</feature>
<dbReference type="AlphaFoldDB" id="A0A8C6SDB7"/>
<proteinExistence type="inferred from homology"/>
<evidence type="ECO:0000256" key="3">
    <source>
        <dbReference type="SAM" id="MobiDB-lite"/>
    </source>
</evidence>
<dbReference type="GO" id="GO:0031175">
    <property type="term" value="P:neuron projection development"/>
    <property type="evidence" value="ECO:0007669"/>
    <property type="project" value="TreeGrafter"/>
</dbReference>
<reference evidence="4" key="2">
    <citation type="submission" date="2025-09" db="UniProtKB">
        <authorList>
            <consortium name="Ensembl"/>
        </authorList>
    </citation>
    <scope>IDENTIFICATION</scope>
</reference>
<dbReference type="Ensembl" id="ENSNMLT00000004231.1">
    <property type="protein sequence ID" value="ENSNMLP00000003682.1"/>
    <property type="gene ID" value="ENSNMLG00000002696.1"/>
</dbReference>
<keyword evidence="5" id="KW-1185">Reference proteome</keyword>
<evidence type="ECO:0000256" key="1">
    <source>
        <dbReference type="ARBA" id="ARBA00006927"/>
    </source>
</evidence>
<feature type="region of interest" description="Disordered" evidence="3">
    <location>
        <begin position="242"/>
        <end position="262"/>
    </location>
</feature>
<dbReference type="PANTHER" id="PTHR13109:SF7">
    <property type="entry name" value="NEUROCHONDRIN"/>
    <property type="match status" value="1"/>
</dbReference>
<reference evidence="4" key="1">
    <citation type="submission" date="2025-08" db="UniProtKB">
        <authorList>
            <consortium name="Ensembl"/>
        </authorList>
    </citation>
    <scope>IDENTIFICATION</scope>
</reference>